<dbReference type="EMBL" id="DS469513">
    <property type="protein sequence ID" value="EDO48641.1"/>
    <property type="molecule type" value="Genomic_DNA"/>
</dbReference>
<comment type="subcellular location">
    <subcellularLocation>
        <location evidence="1">Cell membrane</location>
        <topology evidence="1">Multi-pass membrane protein</topology>
    </subcellularLocation>
</comment>
<dbReference type="GO" id="GO:0071482">
    <property type="term" value="P:cellular response to light stimulus"/>
    <property type="evidence" value="ECO:0000318"/>
    <property type="project" value="GO_Central"/>
</dbReference>
<dbReference type="HOGENOM" id="CLU_009579_3_0_1"/>
<feature type="transmembrane region" description="Helical" evidence="9">
    <location>
        <begin position="72"/>
        <end position="91"/>
    </location>
</feature>
<name>A7RJA1_NEMVE</name>
<feature type="transmembrane region" description="Helical" evidence="9">
    <location>
        <begin position="155"/>
        <end position="184"/>
    </location>
</feature>
<dbReference type="Gene3D" id="1.20.1070.10">
    <property type="entry name" value="Rhodopsin 7-helix transmembrane proteins"/>
    <property type="match status" value="1"/>
</dbReference>
<evidence type="ECO:0000259" key="10">
    <source>
        <dbReference type="PROSITE" id="PS50262"/>
    </source>
</evidence>
<dbReference type="CDD" id="cd00637">
    <property type="entry name" value="7tm_classA_rhodopsin-like"/>
    <property type="match status" value="1"/>
</dbReference>
<evidence type="ECO:0000256" key="5">
    <source>
        <dbReference type="ARBA" id="ARBA00023040"/>
    </source>
</evidence>
<sequence>MASITITAIFGNSLVIAAVRRTRSLRTSSAILVVNLACVDLAVTIIIVPFVILTAANTSVWDETLPQEICKATGFMNAFLTAAQIMALLHISVNRFIAVAFPHSYEKLTKRFTMGTVFFGWLHSLFWTLMPFLGWGELGFVKGTLFCNILWSQELSFAVTVQVVCYFVPTAVAVVLYIGIYVNVRRQSKRAERAEKMRNKRRKILENRVTRTLLGVALAFAVCWFPRGVANLWALFAGRESVPRGLEYASTAFVFMNSSVNPILYGALHQDFNRAFRDILYCRTRVRRARSKSEDFSASVSMRPRV</sequence>
<dbReference type="InParanoid" id="A7RJA1"/>
<evidence type="ECO:0000256" key="8">
    <source>
        <dbReference type="ARBA" id="ARBA00023224"/>
    </source>
</evidence>
<proteinExistence type="predicted"/>
<dbReference type="SUPFAM" id="SSF81321">
    <property type="entry name" value="Family A G protein-coupled receptor-like"/>
    <property type="match status" value="1"/>
</dbReference>
<keyword evidence="8" id="KW-0807">Transducer</keyword>
<dbReference type="InterPro" id="IPR017452">
    <property type="entry name" value="GPCR_Rhodpsn_7TM"/>
</dbReference>
<evidence type="ECO:0000256" key="9">
    <source>
        <dbReference type="SAM" id="Phobius"/>
    </source>
</evidence>
<dbReference type="GO" id="GO:0007186">
    <property type="term" value="P:G protein-coupled receptor signaling pathway"/>
    <property type="evidence" value="ECO:0000318"/>
    <property type="project" value="GO_Central"/>
</dbReference>
<reference evidence="11 12" key="1">
    <citation type="journal article" date="2007" name="Science">
        <title>Sea anemone genome reveals ancestral eumetazoan gene repertoire and genomic organization.</title>
        <authorList>
            <person name="Putnam N.H."/>
            <person name="Srivastava M."/>
            <person name="Hellsten U."/>
            <person name="Dirks B."/>
            <person name="Chapman J."/>
            <person name="Salamov A."/>
            <person name="Terry A."/>
            <person name="Shapiro H."/>
            <person name="Lindquist E."/>
            <person name="Kapitonov V.V."/>
            <person name="Jurka J."/>
            <person name="Genikhovich G."/>
            <person name="Grigoriev I.V."/>
            <person name="Lucas S.M."/>
            <person name="Steele R.E."/>
            <person name="Finnerty J.R."/>
            <person name="Technau U."/>
            <person name="Martindale M.Q."/>
            <person name="Rokhsar D.S."/>
        </authorList>
    </citation>
    <scope>NUCLEOTIDE SEQUENCE [LARGE SCALE GENOMIC DNA]</scope>
    <source>
        <strain evidence="12">CH2 X CH6</strain>
    </source>
</reference>
<evidence type="ECO:0000256" key="6">
    <source>
        <dbReference type="ARBA" id="ARBA00023136"/>
    </source>
</evidence>
<dbReference type="eggNOG" id="ENOG502SXB6">
    <property type="taxonomic scope" value="Eukaryota"/>
</dbReference>
<evidence type="ECO:0000313" key="11">
    <source>
        <dbReference type="EMBL" id="EDO48641.1"/>
    </source>
</evidence>
<feature type="domain" description="G-protein coupled receptors family 1 profile" evidence="10">
    <location>
        <begin position="11"/>
        <end position="265"/>
    </location>
</feature>
<accession>A7RJA1</accession>
<dbReference type="PhylomeDB" id="A7RJA1"/>
<evidence type="ECO:0000313" key="12">
    <source>
        <dbReference type="Proteomes" id="UP000001593"/>
    </source>
</evidence>
<evidence type="ECO:0000256" key="3">
    <source>
        <dbReference type="ARBA" id="ARBA00022692"/>
    </source>
</evidence>
<dbReference type="PRINTS" id="PR00237">
    <property type="entry name" value="GPCRRHODOPSN"/>
</dbReference>
<keyword evidence="6 9" id="KW-0472">Membrane</keyword>
<protein>
    <recommendedName>
        <fullName evidence="10">G-protein coupled receptors family 1 profile domain-containing protein</fullName>
    </recommendedName>
</protein>
<keyword evidence="3 9" id="KW-0812">Transmembrane</keyword>
<keyword evidence="5" id="KW-0297">G-protein coupled receptor</keyword>
<dbReference type="Pfam" id="PF00001">
    <property type="entry name" value="7tm_1"/>
    <property type="match status" value="1"/>
</dbReference>
<dbReference type="Proteomes" id="UP000001593">
    <property type="component" value="Unassembled WGS sequence"/>
</dbReference>
<feature type="transmembrane region" description="Helical" evidence="9">
    <location>
        <begin position="205"/>
        <end position="228"/>
    </location>
</feature>
<evidence type="ECO:0000256" key="7">
    <source>
        <dbReference type="ARBA" id="ARBA00023170"/>
    </source>
</evidence>
<feature type="transmembrane region" description="Helical" evidence="9">
    <location>
        <begin position="30"/>
        <end position="52"/>
    </location>
</feature>
<dbReference type="AlphaFoldDB" id="A7RJA1"/>
<dbReference type="OMA" id="NILWSAN"/>
<keyword evidence="7" id="KW-0675">Receptor</keyword>
<dbReference type="PROSITE" id="PS50262">
    <property type="entry name" value="G_PROTEIN_RECEP_F1_2"/>
    <property type="match status" value="1"/>
</dbReference>
<keyword evidence="2" id="KW-1003">Cell membrane</keyword>
<evidence type="ECO:0000256" key="1">
    <source>
        <dbReference type="ARBA" id="ARBA00004651"/>
    </source>
</evidence>
<evidence type="ECO:0000256" key="2">
    <source>
        <dbReference type="ARBA" id="ARBA00022475"/>
    </source>
</evidence>
<keyword evidence="4 9" id="KW-1133">Transmembrane helix</keyword>
<dbReference type="STRING" id="45351.A7RJA1"/>
<dbReference type="GO" id="GO:0007602">
    <property type="term" value="P:phototransduction"/>
    <property type="evidence" value="ECO:0000318"/>
    <property type="project" value="GO_Central"/>
</dbReference>
<dbReference type="SMART" id="SM01381">
    <property type="entry name" value="7TM_GPCR_Srsx"/>
    <property type="match status" value="1"/>
</dbReference>
<feature type="transmembrane region" description="Helical" evidence="9">
    <location>
        <begin position="112"/>
        <end position="135"/>
    </location>
</feature>
<dbReference type="InterPro" id="IPR000276">
    <property type="entry name" value="GPCR_Rhodpsn"/>
</dbReference>
<dbReference type="GO" id="GO:0005886">
    <property type="term" value="C:plasma membrane"/>
    <property type="evidence" value="ECO:0000318"/>
    <property type="project" value="GO_Central"/>
</dbReference>
<dbReference type="PANTHER" id="PTHR22752">
    <property type="entry name" value="G PROTEIN-COUPLED RECEPTOR"/>
    <property type="match status" value="1"/>
</dbReference>
<dbReference type="GO" id="GO:0008020">
    <property type="term" value="F:G protein-coupled photoreceptor activity"/>
    <property type="evidence" value="ECO:0000318"/>
    <property type="project" value="GO_Central"/>
</dbReference>
<evidence type="ECO:0000256" key="4">
    <source>
        <dbReference type="ARBA" id="ARBA00022989"/>
    </source>
</evidence>
<organism evidence="11 12">
    <name type="scientific">Nematostella vectensis</name>
    <name type="common">Starlet sea anemone</name>
    <dbReference type="NCBI Taxonomy" id="45351"/>
    <lineage>
        <taxon>Eukaryota</taxon>
        <taxon>Metazoa</taxon>
        <taxon>Cnidaria</taxon>
        <taxon>Anthozoa</taxon>
        <taxon>Hexacorallia</taxon>
        <taxon>Actiniaria</taxon>
        <taxon>Edwardsiidae</taxon>
        <taxon>Nematostella</taxon>
    </lineage>
</organism>
<feature type="transmembrane region" description="Helical" evidence="9">
    <location>
        <begin position="248"/>
        <end position="268"/>
    </location>
</feature>
<keyword evidence="12" id="KW-1185">Reference proteome</keyword>
<gene>
    <name evidence="11" type="ORF">NEMVEDRAFT_v1g178677</name>
</gene>